<protein>
    <recommendedName>
        <fullName evidence="4">Glycosyltransferase</fullName>
    </recommendedName>
</protein>
<proteinExistence type="predicted"/>
<comment type="caution">
    <text evidence="2">The sequence shown here is derived from an EMBL/GenBank/DDBJ whole genome shotgun (WGS) entry which is preliminary data.</text>
</comment>
<accession>A0ABP5XMG0</accession>
<reference evidence="3" key="1">
    <citation type="journal article" date="2019" name="Int. J. Syst. Evol. Microbiol.">
        <title>The Global Catalogue of Microorganisms (GCM) 10K type strain sequencing project: providing services to taxonomists for standard genome sequencing and annotation.</title>
        <authorList>
            <consortium name="The Broad Institute Genomics Platform"/>
            <consortium name="The Broad Institute Genome Sequencing Center for Infectious Disease"/>
            <person name="Wu L."/>
            <person name="Ma J."/>
        </authorList>
    </citation>
    <scope>NUCLEOTIDE SEQUENCE [LARGE SCALE GENOMIC DNA]</scope>
    <source>
        <strain evidence="3">JCM 6305</strain>
    </source>
</reference>
<dbReference type="RefSeq" id="WP_344327644.1">
    <property type="nucleotide sequence ID" value="NZ_BAAASZ010000035.1"/>
</dbReference>
<organism evidence="2 3">
    <name type="scientific">Streptomyces macrosporus</name>
    <dbReference type="NCBI Taxonomy" id="44032"/>
    <lineage>
        <taxon>Bacteria</taxon>
        <taxon>Bacillati</taxon>
        <taxon>Actinomycetota</taxon>
        <taxon>Actinomycetes</taxon>
        <taxon>Kitasatosporales</taxon>
        <taxon>Streptomycetaceae</taxon>
        <taxon>Streptomyces</taxon>
    </lineage>
</organism>
<feature type="region of interest" description="Disordered" evidence="1">
    <location>
        <begin position="414"/>
        <end position="457"/>
    </location>
</feature>
<name>A0ABP5XMG0_9ACTN</name>
<evidence type="ECO:0000256" key="1">
    <source>
        <dbReference type="SAM" id="MobiDB-lite"/>
    </source>
</evidence>
<dbReference type="EMBL" id="BAAASZ010000035">
    <property type="protein sequence ID" value="GAA2460307.1"/>
    <property type="molecule type" value="Genomic_DNA"/>
</dbReference>
<gene>
    <name evidence="2" type="ORF">GCM10010405_50790</name>
</gene>
<evidence type="ECO:0000313" key="2">
    <source>
        <dbReference type="EMBL" id="GAA2460307.1"/>
    </source>
</evidence>
<feature type="compositionally biased region" description="Basic and acidic residues" evidence="1">
    <location>
        <begin position="417"/>
        <end position="433"/>
    </location>
</feature>
<keyword evidence="3" id="KW-1185">Reference proteome</keyword>
<sequence>MRIVMGAQNCGFGPASELVAVSRLLSGYERVFVGSGVAATFARRNPDAFDVIRETGGVRGRTGAAVIDDLLETSGHVVSVMDADLALRSVVARRPVVMVDSLFGFWRLGRPLARIRDLCASMPRSSYAAADRHLADLSPHERIVAAHLLATHSVVQNFPGVPERAAEFAALDAGPAIHLTGPIVDLEGLRNTPRDAEPEHDLLVNIGGFKNFLLDFDVNNDYLRLLHRWIPDLLRDWPRFPRVLVCGGPFGGHRERTVSVAGRRADCRLLRQRDLLRAVASAPDYLLAPGLTALHESMALGRLPLGIHEQHYAHIFTLRRLDGTLFGRNAGRFADVLPHHRVPEDDVTGTAALVEIADRVREDDELYAVFRRTFNERIERHVSLTPARRRHGVEELRKLLGGEPVHTVLARILPHGAADDSRRDPTPRKRPDRPTAAAHTAPVARQATETSRHPETD</sequence>
<dbReference type="Proteomes" id="UP001501638">
    <property type="component" value="Unassembled WGS sequence"/>
</dbReference>
<evidence type="ECO:0000313" key="3">
    <source>
        <dbReference type="Proteomes" id="UP001501638"/>
    </source>
</evidence>
<evidence type="ECO:0008006" key="4">
    <source>
        <dbReference type="Google" id="ProtNLM"/>
    </source>
</evidence>